<reference evidence="2" key="1">
    <citation type="submission" date="2021-04" db="EMBL/GenBank/DDBJ databases">
        <title>Draft genome assembly of strain Phenylobacterium sp. 20VBR1 using MiniION and Illumina platforms.</title>
        <authorList>
            <person name="Thomas F.A."/>
            <person name="Krishnan K.P."/>
            <person name="Sinha R.K."/>
        </authorList>
    </citation>
    <scope>NUCLEOTIDE SEQUENCE</scope>
    <source>
        <strain evidence="2">20VBR1</strain>
    </source>
</reference>
<proteinExistence type="predicted"/>
<dbReference type="Proteomes" id="UP000622580">
    <property type="component" value="Unassembled WGS sequence"/>
</dbReference>
<protein>
    <submittedName>
        <fullName evidence="2">Uncharacterized protein</fullName>
    </submittedName>
</protein>
<sequence length="224" mass="23109">MGWAKKIGWADAGNGVGLALFALLYLWREPPGLLLLAAGLTPVAAAILAARGVLTLGRPASAGPSEIAPLLWLGPCFGLAYRAQADLASPAWGAMLLVAAGLAAGCALLAWRADRGMPWPTVAAMAGVLTFGIWGGLVLANQRLDGDGPARVSAEVTARRLGARGPTPRLSLRTDEAQPRLFNGLWVDRPIYDAAPLGARVCLDAQDGALGWPYARIVPCAGGG</sequence>
<evidence type="ECO:0000313" key="2">
    <source>
        <dbReference type="EMBL" id="MBR7618347.1"/>
    </source>
</evidence>
<name>A0A941HVM9_9CAUL</name>
<keyword evidence="1" id="KW-0812">Transmembrane</keyword>
<keyword evidence="1" id="KW-0472">Membrane</keyword>
<keyword evidence="1" id="KW-1133">Transmembrane helix</keyword>
<gene>
    <name evidence="2" type="ORF">JKL49_03005</name>
</gene>
<dbReference type="AlphaFoldDB" id="A0A941HVM9"/>
<feature type="transmembrane region" description="Helical" evidence="1">
    <location>
        <begin position="7"/>
        <end position="27"/>
    </location>
</feature>
<dbReference type="RefSeq" id="WP_215338231.1">
    <property type="nucleotide sequence ID" value="NZ_JAGSGD010000001.1"/>
</dbReference>
<organism evidence="2 3">
    <name type="scientific">Phenylobacterium glaciei</name>
    <dbReference type="NCBI Taxonomy" id="2803784"/>
    <lineage>
        <taxon>Bacteria</taxon>
        <taxon>Pseudomonadati</taxon>
        <taxon>Pseudomonadota</taxon>
        <taxon>Alphaproteobacteria</taxon>
        <taxon>Caulobacterales</taxon>
        <taxon>Caulobacteraceae</taxon>
        <taxon>Phenylobacterium</taxon>
    </lineage>
</organism>
<feature type="transmembrane region" description="Helical" evidence="1">
    <location>
        <begin position="91"/>
        <end position="110"/>
    </location>
</feature>
<evidence type="ECO:0000313" key="3">
    <source>
        <dbReference type="Proteomes" id="UP000622580"/>
    </source>
</evidence>
<evidence type="ECO:0000256" key="1">
    <source>
        <dbReference type="SAM" id="Phobius"/>
    </source>
</evidence>
<dbReference type="EMBL" id="JAGSGD010000001">
    <property type="protein sequence ID" value="MBR7618347.1"/>
    <property type="molecule type" value="Genomic_DNA"/>
</dbReference>
<feature type="transmembrane region" description="Helical" evidence="1">
    <location>
        <begin position="33"/>
        <end position="54"/>
    </location>
</feature>
<feature type="transmembrane region" description="Helical" evidence="1">
    <location>
        <begin position="122"/>
        <end position="140"/>
    </location>
</feature>
<comment type="caution">
    <text evidence="2">The sequence shown here is derived from an EMBL/GenBank/DDBJ whole genome shotgun (WGS) entry which is preliminary data.</text>
</comment>
<accession>A0A941HVM9</accession>
<keyword evidence="3" id="KW-1185">Reference proteome</keyword>